<dbReference type="Proteomes" id="UP000267019">
    <property type="component" value="Unassembled WGS sequence"/>
</dbReference>
<dbReference type="SUPFAM" id="SSF54631">
    <property type="entry name" value="CBS-domain pair"/>
    <property type="match status" value="1"/>
</dbReference>
<evidence type="ECO:0000256" key="1">
    <source>
        <dbReference type="ARBA" id="ARBA00023122"/>
    </source>
</evidence>
<proteinExistence type="predicted"/>
<dbReference type="PANTHER" id="PTHR43080">
    <property type="entry name" value="CBS DOMAIN-CONTAINING PROTEIN CBSX3, MITOCHONDRIAL"/>
    <property type="match status" value="1"/>
</dbReference>
<dbReference type="InterPro" id="IPR051257">
    <property type="entry name" value="Diverse_CBS-Domain"/>
</dbReference>
<dbReference type="Gene3D" id="3.10.580.10">
    <property type="entry name" value="CBS-domain"/>
    <property type="match status" value="1"/>
</dbReference>
<dbReference type="SMART" id="SM00116">
    <property type="entry name" value="CBS"/>
    <property type="match status" value="1"/>
</dbReference>
<evidence type="ECO:0000256" key="2">
    <source>
        <dbReference type="PROSITE-ProRule" id="PRU00703"/>
    </source>
</evidence>
<dbReference type="OrthoDB" id="384703at2"/>
<reference evidence="4 5" key="1">
    <citation type="submission" date="2018-10" db="EMBL/GenBank/DDBJ databases">
        <title>Genomic Encyclopedia of Type Strains, Phase IV (KMG-IV): sequencing the most valuable type-strain genomes for metagenomic binning, comparative biology and taxonomic classification.</title>
        <authorList>
            <person name="Goeker M."/>
        </authorList>
    </citation>
    <scope>NUCLEOTIDE SEQUENCE [LARGE SCALE GENOMIC DNA]</scope>
    <source>
        <strain evidence="4 5">DSM 22653</strain>
    </source>
</reference>
<dbReference type="EMBL" id="RBIJ01000006">
    <property type="protein sequence ID" value="RKQ83652.1"/>
    <property type="molecule type" value="Genomic_DNA"/>
</dbReference>
<evidence type="ECO:0000259" key="3">
    <source>
        <dbReference type="PROSITE" id="PS51371"/>
    </source>
</evidence>
<sequence length="159" mass="18194">MHIAFFLIPKREVVYVTPRMTLRRAIELMHGHGYNAVPVVDDDGRYAGTFSEGDALRYLVENEEHPFESVHTLRVGDVPWYKHHAAVRIDARIEDLISLATEQNFVPVVDARDIFIGIVRRKEIMEYCARLLAEGHAFRQSFAAPRPEPSEDGRGRTHA</sequence>
<keyword evidence="1 2" id="KW-0129">CBS domain</keyword>
<name>A0A660KW34_9BACL</name>
<keyword evidence="5" id="KW-1185">Reference proteome</keyword>
<evidence type="ECO:0000313" key="4">
    <source>
        <dbReference type="EMBL" id="RKQ83652.1"/>
    </source>
</evidence>
<dbReference type="PROSITE" id="PS51371">
    <property type="entry name" value="CBS"/>
    <property type="match status" value="1"/>
</dbReference>
<evidence type="ECO:0000313" key="5">
    <source>
        <dbReference type="Proteomes" id="UP000267019"/>
    </source>
</evidence>
<dbReference type="CDD" id="cd09834">
    <property type="entry name" value="CBS_pair_bac"/>
    <property type="match status" value="1"/>
</dbReference>
<protein>
    <submittedName>
        <fullName evidence="4">CBS domain-containing protein</fullName>
    </submittedName>
</protein>
<organism evidence="4 5">
    <name type="scientific">Brockia lithotrophica</name>
    <dbReference type="NCBI Taxonomy" id="933949"/>
    <lineage>
        <taxon>Bacteria</taxon>
        <taxon>Bacillati</taxon>
        <taxon>Bacillota</taxon>
        <taxon>Bacilli</taxon>
        <taxon>Bacillales</taxon>
        <taxon>Bacillales Family X. Incertae Sedis</taxon>
        <taxon>Brockia</taxon>
    </lineage>
</organism>
<dbReference type="InterPro" id="IPR000644">
    <property type="entry name" value="CBS_dom"/>
</dbReference>
<dbReference type="PANTHER" id="PTHR43080:SF26">
    <property type="entry name" value="REGULATORY PROTEIN"/>
    <property type="match status" value="1"/>
</dbReference>
<dbReference type="Pfam" id="PF00571">
    <property type="entry name" value="CBS"/>
    <property type="match status" value="2"/>
</dbReference>
<dbReference type="RefSeq" id="WP_121444914.1">
    <property type="nucleotide sequence ID" value="NZ_RBIJ01000006.1"/>
</dbReference>
<dbReference type="AlphaFoldDB" id="A0A660KW34"/>
<dbReference type="InterPro" id="IPR046342">
    <property type="entry name" value="CBS_dom_sf"/>
</dbReference>
<accession>A0A660KW34</accession>
<gene>
    <name evidence="4" type="ORF">C7438_1682</name>
</gene>
<comment type="caution">
    <text evidence="4">The sequence shown here is derived from an EMBL/GenBank/DDBJ whole genome shotgun (WGS) entry which is preliminary data.</text>
</comment>
<feature type="domain" description="CBS" evidence="3">
    <location>
        <begin position="7"/>
        <end position="67"/>
    </location>
</feature>